<evidence type="ECO:0000313" key="7">
    <source>
        <dbReference type="Proteomes" id="UP000789831"/>
    </source>
</evidence>
<keyword evidence="2 3" id="KW-0067">ATP-binding</keyword>
<dbReference type="Pfam" id="PF00069">
    <property type="entry name" value="Pkinase"/>
    <property type="match status" value="1"/>
</dbReference>
<name>A0A9N8ZTX7_9GLOM</name>
<dbReference type="SMART" id="SM00220">
    <property type="entry name" value="S_TKc"/>
    <property type="match status" value="1"/>
</dbReference>
<feature type="compositionally biased region" description="Polar residues" evidence="4">
    <location>
        <begin position="579"/>
        <end position="598"/>
    </location>
</feature>
<protein>
    <submittedName>
        <fullName evidence="6">2714_t:CDS:1</fullName>
    </submittedName>
</protein>
<proteinExistence type="predicted"/>
<dbReference type="InterPro" id="IPR017441">
    <property type="entry name" value="Protein_kinase_ATP_BS"/>
</dbReference>
<organism evidence="6 7">
    <name type="scientific">Ambispora gerdemannii</name>
    <dbReference type="NCBI Taxonomy" id="144530"/>
    <lineage>
        <taxon>Eukaryota</taxon>
        <taxon>Fungi</taxon>
        <taxon>Fungi incertae sedis</taxon>
        <taxon>Mucoromycota</taxon>
        <taxon>Glomeromycotina</taxon>
        <taxon>Glomeromycetes</taxon>
        <taxon>Archaeosporales</taxon>
        <taxon>Ambisporaceae</taxon>
        <taxon>Ambispora</taxon>
    </lineage>
</organism>
<evidence type="ECO:0000256" key="1">
    <source>
        <dbReference type="ARBA" id="ARBA00022741"/>
    </source>
</evidence>
<feature type="region of interest" description="Disordered" evidence="4">
    <location>
        <begin position="498"/>
        <end position="529"/>
    </location>
</feature>
<sequence>MTIFSFNTTTVFTATAVSHTGTLVDQHRLKTSITTTTSHSNYWYHLNYHISSRHRRNANIQIQLWGLCSNLDLQEKLSQADPLISPSILPFELGSTIEDPVRKSSYTLIQPLGNGSYAVVYMVLNKKDNKYYALKCLSKANLNEYYLAIQQNEVLIHEKVNGHPNLVRLHHTFETPDWLFLVMEYCEGQDLYFWLTKNQDHKDAKTGRQYTENERLELVKQVFMQILDAVGHCHSNGIAHRDLKPENFIVTVDRESGNVLVQLTDFGLATDELESTDFDCGSKPYMSYECRNPVRETYHPRLGDIWSLGIIFLNLLYHRSPWSDPNPEQCKSFADFQRDKIGFLMQQFKNMPESVAHFLSTRVFCRPEEGRISIREWKVWCKNLVQKLLNNEEEEEEYCEVDHLDLHELTISAGAQVNDEEDSSKEQEQQHGYARKKSWSDVFEESLDKEMDFTAPVVFLDEMDNCQASIENNQSRENKTAFVETTTEVPFFEVVNENNENKQDEEDQQQADANAINSDADSGFGTDEDINGNVMMRRVRAQQNSTDINDNGNMNASLSTTPPKVIYCRPRPWGEERNSTTSIENSHMQNNDHWNSYNLRRERLERRKEKEKKNQFTRNRRRGSSVGAQDALSFSGINSFPRRVRPRRLSQDRVLYFKANVTPPTKNAPPPSPKRNNHSSTDFVSETYVPPSNPERRKSFAPVSDRRKSLTPVSNRRKSLTPITTSFDAPTHPPQRRISREDLSEVEKSPKMVTKSTKNSLTKMLEKMVIFNRGIKIGGQDKNIM</sequence>
<dbReference type="PROSITE" id="PS00108">
    <property type="entry name" value="PROTEIN_KINASE_ST"/>
    <property type="match status" value="1"/>
</dbReference>
<feature type="domain" description="Protein kinase" evidence="5">
    <location>
        <begin position="106"/>
        <end position="410"/>
    </location>
</feature>
<dbReference type="AlphaFoldDB" id="A0A9N8ZTX7"/>
<dbReference type="OrthoDB" id="541276at2759"/>
<dbReference type="InterPro" id="IPR000719">
    <property type="entry name" value="Prot_kinase_dom"/>
</dbReference>
<dbReference type="FunFam" id="3.30.200.20:FF:000042">
    <property type="entry name" value="Aurora kinase A"/>
    <property type="match status" value="1"/>
</dbReference>
<evidence type="ECO:0000256" key="4">
    <source>
        <dbReference type="SAM" id="MobiDB-lite"/>
    </source>
</evidence>
<dbReference type="PANTHER" id="PTHR24348:SF68">
    <property type="entry name" value="SERINE_THREONINE-PROTEIN KINASE ATG1C"/>
    <property type="match status" value="1"/>
</dbReference>
<feature type="region of interest" description="Disordered" evidence="4">
    <location>
        <begin position="416"/>
        <end position="437"/>
    </location>
</feature>
<dbReference type="GO" id="GO:0005737">
    <property type="term" value="C:cytoplasm"/>
    <property type="evidence" value="ECO:0007669"/>
    <property type="project" value="TreeGrafter"/>
</dbReference>
<dbReference type="InterPro" id="IPR008271">
    <property type="entry name" value="Ser/Thr_kinase_AS"/>
</dbReference>
<comment type="caution">
    <text evidence="6">The sequence shown here is derived from an EMBL/GenBank/DDBJ whole genome shotgun (WGS) entry which is preliminary data.</text>
</comment>
<dbReference type="GO" id="GO:0010506">
    <property type="term" value="P:regulation of autophagy"/>
    <property type="evidence" value="ECO:0007669"/>
    <property type="project" value="InterPro"/>
</dbReference>
<dbReference type="Gene3D" id="1.10.510.10">
    <property type="entry name" value="Transferase(Phosphotransferase) domain 1"/>
    <property type="match status" value="1"/>
</dbReference>
<evidence type="ECO:0000259" key="5">
    <source>
        <dbReference type="PROSITE" id="PS50011"/>
    </source>
</evidence>
<evidence type="ECO:0000256" key="3">
    <source>
        <dbReference type="PROSITE-ProRule" id="PRU10141"/>
    </source>
</evidence>
<feature type="compositionally biased region" description="Basic and acidic residues" evidence="4">
    <location>
        <begin position="599"/>
        <end position="614"/>
    </location>
</feature>
<keyword evidence="1 3" id="KW-0547">Nucleotide-binding</keyword>
<dbReference type="PROSITE" id="PS00107">
    <property type="entry name" value="PROTEIN_KINASE_ATP"/>
    <property type="match status" value="1"/>
</dbReference>
<evidence type="ECO:0000313" key="6">
    <source>
        <dbReference type="EMBL" id="CAG8508269.1"/>
    </source>
</evidence>
<feature type="binding site" evidence="3">
    <location>
        <position position="135"/>
    </location>
    <ligand>
        <name>ATP</name>
        <dbReference type="ChEBI" id="CHEBI:30616"/>
    </ligand>
</feature>
<feature type="compositionally biased region" description="Basic and acidic residues" evidence="4">
    <location>
        <begin position="738"/>
        <end position="750"/>
    </location>
</feature>
<keyword evidence="7" id="KW-1185">Reference proteome</keyword>
<feature type="compositionally biased region" description="Basic and acidic residues" evidence="4">
    <location>
        <begin position="694"/>
        <end position="708"/>
    </location>
</feature>
<dbReference type="EMBL" id="CAJVPL010000544">
    <property type="protein sequence ID" value="CAG8508269.1"/>
    <property type="molecule type" value="Genomic_DNA"/>
</dbReference>
<feature type="region of interest" description="Disordered" evidence="4">
    <location>
        <begin position="573"/>
        <end position="629"/>
    </location>
</feature>
<feature type="region of interest" description="Disordered" evidence="4">
    <location>
        <begin position="656"/>
        <end position="751"/>
    </location>
</feature>
<dbReference type="SUPFAM" id="SSF56112">
    <property type="entry name" value="Protein kinase-like (PK-like)"/>
    <property type="match status" value="1"/>
</dbReference>
<evidence type="ECO:0000256" key="2">
    <source>
        <dbReference type="ARBA" id="ARBA00022840"/>
    </source>
</evidence>
<dbReference type="InterPro" id="IPR045269">
    <property type="entry name" value="Atg1-like"/>
</dbReference>
<dbReference type="GO" id="GO:0004674">
    <property type="term" value="F:protein serine/threonine kinase activity"/>
    <property type="evidence" value="ECO:0007669"/>
    <property type="project" value="InterPro"/>
</dbReference>
<dbReference type="InterPro" id="IPR011009">
    <property type="entry name" value="Kinase-like_dom_sf"/>
</dbReference>
<dbReference type="PROSITE" id="PS50011">
    <property type="entry name" value="PROTEIN_KINASE_DOM"/>
    <property type="match status" value="1"/>
</dbReference>
<feature type="compositionally biased region" description="Polar residues" evidence="4">
    <location>
        <begin position="546"/>
        <end position="562"/>
    </location>
</feature>
<dbReference type="PANTHER" id="PTHR24348">
    <property type="entry name" value="SERINE/THREONINE-PROTEIN KINASE UNC-51-RELATED"/>
    <property type="match status" value="1"/>
</dbReference>
<gene>
    <name evidence="6" type="ORF">AGERDE_LOCUS4606</name>
</gene>
<dbReference type="Proteomes" id="UP000789831">
    <property type="component" value="Unassembled WGS sequence"/>
</dbReference>
<reference evidence="6" key="1">
    <citation type="submission" date="2021-06" db="EMBL/GenBank/DDBJ databases">
        <authorList>
            <person name="Kallberg Y."/>
            <person name="Tangrot J."/>
            <person name="Rosling A."/>
        </authorList>
    </citation>
    <scope>NUCLEOTIDE SEQUENCE</scope>
    <source>
        <strain evidence="6">MT106</strain>
    </source>
</reference>
<accession>A0A9N8ZTX7</accession>
<feature type="region of interest" description="Disordered" evidence="4">
    <location>
        <begin position="546"/>
        <end position="565"/>
    </location>
</feature>
<dbReference type="GO" id="GO:0005524">
    <property type="term" value="F:ATP binding"/>
    <property type="evidence" value="ECO:0007669"/>
    <property type="project" value="UniProtKB-UniRule"/>
</dbReference>